<reference evidence="5" key="1">
    <citation type="journal article" date="2022" name="DNA Res.">
        <title>Genome analysis of five recently described species of the CUG-Ser clade uncovers Candida theae as a new hybrid lineage with pathogenic potential in the Candida parapsilosis species complex.</title>
        <authorList>
            <person name="Mixao V."/>
            <person name="Del Olmo V."/>
            <person name="Hegedusova E."/>
            <person name="Saus E."/>
            <person name="Pryszcz L."/>
            <person name="Cillingova A."/>
            <person name="Nosek J."/>
            <person name="Gabaldon T."/>
        </authorList>
    </citation>
    <scope>NUCLEOTIDE SEQUENCE</scope>
    <source>
        <strain evidence="5">CBS 10844</strain>
    </source>
</reference>
<dbReference type="PANTHER" id="PTHR24067">
    <property type="entry name" value="UBIQUITIN-CONJUGATING ENZYME E2"/>
    <property type="match status" value="1"/>
</dbReference>
<keyword evidence="1" id="KW-0547">Nucleotide-binding</keyword>
<gene>
    <name evidence="5" type="ORF">KGF56_003623</name>
</gene>
<dbReference type="AlphaFoldDB" id="A0AAI9WX12"/>
<evidence type="ECO:0000256" key="3">
    <source>
        <dbReference type="ARBA" id="ARBA00022840"/>
    </source>
</evidence>
<evidence type="ECO:0000256" key="1">
    <source>
        <dbReference type="ARBA" id="ARBA00022741"/>
    </source>
</evidence>
<dbReference type="GeneID" id="73381238"/>
<dbReference type="GO" id="GO:0005524">
    <property type="term" value="F:ATP binding"/>
    <property type="evidence" value="ECO:0007669"/>
    <property type="project" value="UniProtKB-KW"/>
</dbReference>
<evidence type="ECO:0000313" key="5">
    <source>
        <dbReference type="EMBL" id="KAI3403578.2"/>
    </source>
</evidence>
<evidence type="ECO:0000256" key="2">
    <source>
        <dbReference type="ARBA" id="ARBA00022786"/>
    </source>
</evidence>
<organism evidence="5 6">
    <name type="scientific">Candida oxycetoniae</name>
    <dbReference type="NCBI Taxonomy" id="497107"/>
    <lineage>
        <taxon>Eukaryota</taxon>
        <taxon>Fungi</taxon>
        <taxon>Dikarya</taxon>
        <taxon>Ascomycota</taxon>
        <taxon>Saccharomycotina</taxon>
        <taxon>Pichiomycetes</taxon>
        <taxon>Debaryomycetaceae</taxon>
        <taxon>Candida/Lodderomyces clade</taxon>
        <taxon>Candida</taxon>
    </lineage>
</organism>
<dbReference type="Gene3D" id="3.10.110.10">
    <property type="entry name" value="Ubiquitin Conjugating Enzyme"/>
    <property type="match status" value="1"/>
</dbReference>
<dbReference type="CDD" id="cd23812">
    <property type="entry name" value="UBCc_ScPEX4-like"/>
    <property type="match status" value="1"/>
</dbReference>
<dbReference type="Pfam" id="PF00179">
    <property type="entry name" value="UQ_con"/>
    <property type="match status" value="1"/>
</dbReference>
<evidence type="ECO:0000259" key="4">
    <source>
        <dbReference type="PROSITE" id="PS50127"/>
    </source>
</evidence>
<comment type="caution">
    <text evidence="5">The sequence shown here is derived from an EMBL/GenBank/DDBJ whole genome shotgun (WGS) entry which is preliminary data.</text>
</comment>
<sequence>MSPSLKRLSKEFLEYRKNPPCLQHAQLISLNPIDSEDLYHWHAVIAKPTITDSKWYYSGQWTLNISIPHSYPQQPPKITFLTSIIHPNVDIKSGEICLDILKSSWSPAWNLQSLVVAVLQLMDHPEPDSPLNVDAANLYRCDLLAFESLVQFYIWQNCNFYKGEVAKYTSPKREKGANKDGYFAIRDGSGRRLCEV</sequence>
<dbReference type="RefSeq" id="XP_049179325.1">
    <property type="nucleotide sequence ID" value="XM_049324974.1"/>
</dbReference>
<dbReference type="EMBL" id="JAHUZD010000124">
    <property type="protein sequence ID" value="KAI3403578.2"/>
    <property type="molecule type" value="Genomic_DNA"/>
</dbReference>
<dbReference type="SMART" id="SM00212">
    <property type="entry name" value="UBCc"/>
    <property type="match status" value="1"/>
</dbReference>
<accession>A0AAI9WX12</accession>
<proteinExistence type="predicted"/>
<dbReference type="InterPro" id="IPR000608">
    <property type="entry name" value="UBC"/>
</dbReference>
<name>A0AAI9WX12_9ASCO</name>
<dbReference type="PROSITE" id="PS50127">
    <property type="entry name" value="UBC_2"/>
    <property type="match status" value="1"/>
</dbReference>
<keyword evidence="3" id="KW-0067">ATP-binding</keyword>
<dbReference type="Proteomes" id="UP001202479">
    <property type="component" value="Unassembled WGS sequence"/>
</dbReference>
<dbReference type="SUPFAM" id="SSF54495">
    <property type="entry name" value="UBC-like"/>
    <property type="match status" value="1"/>
</dbReference>
<dbReference type="InterPro" id="IPR050113">
    <property type="entry name" value="Ub_conjugating_enzyme"/>
</dbReference>
<protein>
    <recommendedName>
        <fullName evidence="4">UBC core domain-containing protein</fullName>
    </recommendedName>
</protein>
<evidence type="ECO:0000313" key="6">
    <source>
        <dbReference type="Proteomes" id="UP001202479"/>
    </source>
</evidence>
<keyword evidence="6" id="KW-1185">Reference proteome</keyword>
<feature type="domain" description="UBC core" evidence="4">
    <location>
        <begin position="3"/>
        <end position="159"/>
    </location>
</feature>
<dbReference type="InterPro" id="IPR016135">
    <property type="entry name" value="UBQ-conjugating_enzyme/RWD"/>
</dbReference>
<keyword evidence="2" id="KW-0833">Ubl conjugation pathway</keyword>